<evidence type="ECO:0000256" key="1">
    <source>
        <dbReference type="SAM" id="MobiDB-lite"/>
    </source>
</evidence>
<sequence length="353" mass="39776">MRFSRPLAACAAAAVILTLSACAEAPSDSDESVETPLTPYWEALYGGGADMDEQMKEQQEVEAKIQKKVAECMTEQGFEYTAFVPDFQNDTDMSGSDDDVWDPDDEKWVAKWGYGITDWPGREDEDQEQEQYEEEASDDPNYAYYESLPESAKVAYDEALSGPVLTDEEYADPDYEYNWEEGGCYGKASHEVEVESENDVEEADLSKYEDLITRMDSLWEEQLKDPKIVALEGEWSTCMSEAGEAGFNTQYDAAESINTEYQELNPTIVDPGPEEPEVDGEAAEELDLSPETDPELAALKKREIDLALTDLECREKTSYGDRYQKLSIDFEQQFVDENRAELDAMKLALEQVG</sequence>
<gene>
    <name evidence="3" type="ORF">KV396_00565</name>
</gene>
<keyword evidence="2" id="KW-0732">Signal</keyword>
<organism evidence="3 4">
    <name type="scientific">Microbacterium galbinum</name>
    <dbReference type="NCBI Taxonomy" id="2851646"/>
    <lineage>
        <taxon>Bacteria</taxon>
        <taxon>Bacillati</taxon>
        <taxon>Actinomycetota</taxon>
        <taxon>Actinomycetes</taxon>
        <taxon>Micrococcales</taxon>
        <taxon>Microbacteriaceae</taxon>
        <taxon>Microbacterium</taxon>
    </lineage>
</organism>
<feature type="region of interest" description="Disordered" evidence="1">
    <location>
        <begin position="118"/>
        <end position="142"/>
    </location>
</feature>
<evidence type="ECO:0000313" key="3">
    <source>
        <dbReference type="EMBL" id="UPL13070.1"/>
    </source>
</evidence>
<name>A0ABY4IN61_9MICO</name>
<reference evidence="3 4" key="1">
    <citation type="submission" date="2021-06" db="EMBL/GenBank/DDBJ databases">
        <title>Genome-based taxonomic framework of Microbacterium strains isolated from marine environment, the description of four new species and reclassification of four preexisting species.</title>
        <authorList>
            <person name="Lee S.D."/>
            <person name="Kim S.-M."/>
            <person name="Byeon Y.-S."/>
            <person name="Yang H.L."/>
            <person name="Kim I.S."/>
        </authorList>
    </citation>
    <scope>NUCLEOTIDE SEQUENCE [LARGE SCALE GENOMIC DNA]</scope>
    <source>
        <strain evidence="3 4">SSW1-36</strain>
    </source>
</reference>
<accession>A0ABY4IN61</accession>
<feature type="chain" id="PRO_5047390138" evidence="2">
    <location>
        <begin position="24"/>
        <end position="353"/>
    </location>
</feature>
<keyword evidence="4" id="KW-1185">Reference proteome</keyword>
<dbReference type="EMBL" id="CP078077">
    <property type="protein sequence ID" value="UPL13070.1"/>
    <property type="molecule type" value="Genomic_DNA"/>
</dbReference>
<feature type="compositionally biased region" description="Acidic residues" evidence="1">
    <location>
        <begin position="272"/>
        <end position="292"/>
    </location>
</feature>
<feature type="signal peptide" evidence="2">
    <location>
        <begin position="1"/>
        <end position="23"/>
    </location>
</feature>
<feature type="compositionally biased region" description="Acidic residues" evidence="1">
    <location>
        <begin position="123"/>
        <end position="138"/>
    </location>
</feature>
<dbReference type="PROSITE" id="PS51257">
    <property type="entry name" value="PROKAR_LIPOPROTEIN"/>
    <property type="match status" value="1"/>
</dbReference>
<dbReference type="Proteomes" id="UP000831963">
    <property type="component" value="Chromosome"/>
</dbReference>
<feature type="region of interest" description="Disordered" evidence="1">
    <location>
        <begin position="268"/>
        <end position="292"/>
    </location>
</feature>
<protein>
    <submittedName>
        <fullName evidence="3">Uncharacterized protein</fullName>
    </submittedName>
</protein>
<proteinExistence type="predicted"/>
<evidence type="ECO:0000256" key="2">
    <source>
        <dbReference type="SAM" id="SignalP"/>
    </source>
</evidence>
<evidence type="ECO:0000313" key="4">
    <source>
        <dbReference type="Proteomes" id="UP000831963"/>
    </source>
</evidence>